<dbReference type="EMBL" id="SOKU01000191">
    <property type="protein sequence ID" value="TES85640.1"/>
    <property type="molecule type" value="Genomic_DNA"/>
</dbReference>
<name>A0A523QJ22_UNCAE</name>
<dbReference type="PANTHER" id="PTHR30038:SF0">
    <property type="entry name" value="TUNGSTEN-CONTAINING ALDEHYDE FERREDOXIN OXIDOREDUCTASE"/>
    <property type="match status" value="1"/>
</dbReference>
<dbReference type="SUPFAM" id="SSF48310">
    <property type="entry name" value="Aldehyde ferredoxin oxidoreductase, C-terminal domains"/>
    <property type="match status" value="1"/>
</dbReference>
<comment type="caution">
    <text evidence="10">The sequence shown here is derived from an EMBL/GenBank/DDBJ whole genome shotgun (WGS) entry which is preliminary data.</text>
</comment>
<protein>
    <submittedName>
        <fullName evidence="10">Aldehyde ferredoxin oxidoreductase</fullName>
    </submittedName>
</protein>
<sequence length="619" mass="68224">MIKGVFGRYLDVDLTTGKTGDYEIPPDWYEKHLGGRGIAARIMLKELKGKEDPLGEDNILIFATGPLQGTNVAGAGRYLVMSRSPKTGTINEAYAGGFWGHELGRSGYDGIIVRGRAEGPKYISLINGKARIHDAQNLWGLATAETERILGDKYRGARVTSIGQAGEKLIPFSCIINDRNRSAGRPGFGAVMGSKKLKAIVVKGSQQKEIFKKEEFTRLRRKFSNELLKDPKMGDWGELGTTGTVVALNELGILPTKNFQEGEFEAADKTGGEELEKTILTRRDTCTGSPVRCKRVCKGTFMGEEILEEYGGPEYDTLAAFGSLCLNRSLPGITLLNQKCNQYGLDTISTGNLIAFAMEATERGLLKPGIKWGDAEAMVRLLDEMIEGKGLGHYLAKGLVAVAKEIGGEEFAVHIKGQEVPLHEPRGKKSMGISYATSPRGATHMETVHDTQFEVDNSTPDIGVKVGVPGASWKNKPRYCKIYEDLCSFSNSLIICAFTSSIRIERGGFYAPGMIRELLNLLTGMDIDAQEMLRIGERNYVIRRLMTAKDGYTTDDDDLPQRLKEPLKKGVLDGEEIPDETLREMISEYYRLRGFNKYGPTDKKLAELGLEDLKGHLPK</sequence>
<dbReference type="PANTHER" id="PTHR30038">
    <property type="entry name" value="ALDEHYDE FERREDOXIN OXIDOREDUCTASE"/>
    <property type="match status" value="1"/>
</dbReference>
<keyword evidence="5" id="KW-0560">Oxidoreductase</keyword>
<dbReference type="InterPro" id="IPR013983">
    <property type="entry name" value="Ald_Fedxn_OxRdtase_N"/>
</dbReference>
<dbReference type="SMART" id="SM00790">
    <property type="entry name" value="AFOR_N"/>
    <property type="match status" value="1"/>
</dbReference>
<evidence type="ECO:0000256" key="6">
    <source>
        <dbReference type="ARBA" id="ARBA00023004"/>
    </source>
</evidence>
<dbReference type="Gene3D" id="1.10.569.10">
    <property type="entry name" value="Aldehyde Ferredoxin Oxidoreductase Protein, subunit A, domain 2"/>
    <property type="match status" value="1"/>
</dbReference>
<dbReference type="InterPro" id="IPR051919">
    <property type="entry name" value="W-dependent_AOR"/>
</dbReference>
<evidence type="ECO:0000259" key="9">
    <source>
        <dbReference type="SMART" id="SM00790"/>
    </source>
</evidence>
<dbReference type="Gene3D" id="3.60.9.10">
    <property type="entry name" value="Aldehyde ferredoxin oxidoreductase, N-terminal domain"/>
    <property type="match status" value="1"/>
</dbReference>
<comment type="similarity">
    <text evidence="2">Belongs to the AOR/FOR family.</text>
</comment>
<keyword evidence="6" id="KW-0408">Iron</keyword>
<evidence type="ECO:0000256" key="2">
    <source>
        <dbReference type="ARBA" id="ARBA00011032"/>
    </source>
</evidence>
<evidence type="ECO:0000256" key="8">
    <source>
        <dbReference type="ARBA" id="ARBA00049934"/>
    </source>
</evidence>
<dbReference type="AlphaFoldDB" id="A0A523QJ22"/>
<dbReference type="InterPro" id="IPR013985">
    <property type="entry name" value="Ald_Fedxn_OxRdtase_dom3"/>
</dbReference>
<evidence type="ECO:0000256" key="4">
    <source>
        <dbReference type="ARBA" id="ARBA00022723"/>
    </source>
</evidence>
<comment type="cofactor">
    <cofactor evidence="1">
        <name>[4Fe-4S] cluster</name>
        <dbReference type="ChEBI" id="CHEBI:49883"/>
    </cofactor>
</comment>
<evidence type="ECO:0000313" key="10">
    <source>
        <dbReference type="EMBL" id="TES85640.1"/>
    </source>
</evidence>
<feature type="domain" description="Aldehyde ferredoxin oxidoreductase N-terminal" evidence="9">
    <location>
        <begin position="7"/>
        <end position="206"/>
    </location>
</feature>
<evidence type="ECO:0000256" key="7">
    <source>
        <dbReference type="ARBA" id="ARBA00023014"/>
    </source>
</evidence>
<dbReference type="GO" id="GO:0046872">
    <property type="term" value="F:metal ion binding"/>
    <property type="evidence" value="ECO:0007669"/>
    <property type="project" value="UniProtKB-KW"/>
</dbReference>
<dbReference type="InterPro" id="IPR036021">
    <property type="entry name" value="Tungsten_al_ferr_oxy-like_C"/>
</dbReference>
<dbReference type="GO" id="GO:0016625">
    <property type="term" value="F:oxidoreductase activity, acting on the aldehyde or oxo group of donors, iron-sulfur protein as acceptor"/>
    <property type="evidence" value="ECO:0007669"/>
    <property type="project" value="InterPro"/>
</dbReference>
<dbReference type="Pfam" id="PF01314">
    <property type="entry name" value="AFOR_C"/>
    <property type="match status" value="1"/>
</dbReference>
<dbReference type="SUPFAM" id="SSF56228">
    <property type="entry name" value="Aldehyde ferredoxin oxidoreductase, N-terminal domain"/>
    <property type="match status" value="1"/>
</dbReference>
<evidence type="ECO:0000256" key="5">
    <source>
        <dbReference type="ARBA" id="ARBA00023002"/>
    </source>
</evidence>
<keyword evidence="7" id="KW-0411">Iron-sulfur</keyword>
<dbReference type="InterPro" id="IPR036503">
    <property type="entry name" value="Ald_Fedxn_OxRdtase_N_sf"/>
</dbReference>
<proteinExistence type="inferred from homology"/>
<dbReference type="InterPro" id="IPR001203">
    <property type="entry name" value="OxRdtase_Ald_Fedxn_C"/>
</dbReference>
<dbReference type="Pfam" id="PF02730">
    <property type="entry name" value="AFOR_N"/>
    <property type="match status" value="1"/>
</dbReference>
<dbReference type="Proteomes" id="UP000320781">
    <property type="component" value="Unassembled WGS sequence"/>
</dbReference>
<evidence type="ECO:0000313" key="11">
    <source>
        <dbReference type="Proteomes" id="UP000320781"/>
    </source>
</evidence>
<gene>
    <name evidence="10" type="ORF">E3J95_03950</name>
</gene>
<dbReference type="Gene3D" id="1.10.599.10">
    <property type="entry name" value="Aldehyde Ferredoxin Oxidoreductase Protein, subunit A, domain 3"/>
    <property type="match status" value="1"/>
</dbReference>
<reference evidence="10 11" key="1">
    <citation type="submission" date="2019-03" db="EMBL/GenBank/DDBJ databases">
        <title>Metabolic potential of uncultured bacteria and archaea associated with petroleum seepage in deep-sea sediments.</title>
        <authorList>
            <person name="Dong X."/>
            <person name="Hubert C."/>
        </authorList>
    </citation>
    <scope>NUCLEOTIDE SEQUENCE [LARGE SCALE GENOMIC DNA]</scope>
    <source>
        <strain evidence="10">E44_bin92</strain>
    </source>
</reference>
<keyword evidence="4" id="KW-0479">Metal-binding</keyword>
<evidence type="ECO:0000256" key="1">
    <source>
        <dbReference type="ARBA" id="ARBA00001966"/>
    </source>
</evidence>
<evidence type="ECO:0000256" key="3">
    <source>
        <dbReference type="ARBA" id="ARBA00022485"/>
    </source>
</evidence>
<organism evidence="10 11">
    <name type="scientific">Aerophobetes bacterium</name>
    <dbReference type="NCBI Taxonomy" id="2030807"/>
    <lineage>
        <taxon>Bacteria</taxon>
        <taxon>Candidatus Aerophobota</taxon>
    </lineage>
</organism>
<dbReference type="GO" id="GO:0009055">
    <property type="term" value="F:electron transfer activity"/>
    <property type="evidence" value="ECO:0007669"/>
    <property type="project" value="InterPro"/>
</dbReference>
<dbReference type="GO" id="GO:0051539">
    <property type="term" value="F:4 iron, 4 sulfur cluster binding"/>
    <property type="evidence" value="ECO:0007669"/>
    <property type="project" value="UniProtKB-KW"/>
</dbReference>
<accession>A0A523QJ22</accession>
<dbReference type="InterPro" id="IPR013984">
    <property type="entry name" value="Ald_Fedxn_OxRdtase_dom2"/>
</dbReference>
<comment type="cofactor">
    <cofactor evidence="8">
        <name>tungstopterin</name>
        <dbReference type="ChEBI" id="CHEBI:30402"/>
    </cofactor>
</comment>
<keyword evidence="3" id="KW-0004">4Fe-4S</keyword>